<evidence type="ECO:0000259" key="1">
    <source>
        <dbReference type="PROSITE" id="PS51645"/>
    </source>
</evidence>
<dbReference type="SUPFAM" id="SSF52425">
    <property type="entry name" value="Cryptochrome/photolyase, N-terminal domain"/>
    <property type="match status" value="1"/>
</dbReference>
<dbReference type="InterPro" id="IPR006050">
    <property type="entry name" value="DNA_photolyase_N"/>
</dbReference>
<dbReference type="PANTHER" id="PTHR11455:SF9">
    <property type="entry name" value="CRYPTOCHROME CIRCADIAN CLOCK 5 ISOFORM X1"/>
    <property type="match status" value="1"/>
</dbReference>
<sequence length="80" mass="9001">MPLRHKQALFIFRRDLRLDDNTGLLAALESSRVVIPVFIFDPRQAGTANPFRGNFSMQFMADSLADLSDQLARKGATLHL</sequence>
<accession>A0A855X000</accession>
<organism evidence="2 3">
    <name type="scientific">candidate division GN15 bacterium</name>
    <dbReference type="NCBI Taxonomy" id="2072418"/>
    <lineage>
        <taxon>Bacteria</taxon>
        <taxon>candidate division GN15</taxon>
    </lineage>
</organism>
<feature type="domain" description="Photolyase/cryptochrome alpha/beta" evidence="1">
    <location>
        <begin position="6"/>
        <end position="80"/>
    </location>
</feature>
<protein>
    <submittedName>
        <fullName evidence="2">Deoxyribodipyrimidine photo-lyase</fullName>
    </submittedName>
</protein>
<dbReference type="GO" id="GO:0071949">
    <property type="term" value="F:FAD binding"/>
    <property type="evidence" value="ECO:0007669"/>
    <property type="project" value="TreeGrafter"/>
</dbReference>
<proteinExistence type="predicted"/>
<gene>
    <name evidence="2" type="ORF">C3F09_07510</name>
</gene>
<keyword evidence="2" id="KW-0456">Lyase</keyword>
<dbReference type="InterPro" id="IPR036155">
    <property type="entry name" value="Crypto/Photolyase_N_sf"/>
</dbReference>
<dbReference type="InterPro" id="IPR014729">
    <property type="entry name" value="Rossmann-like_a/b/a_fold"/>
</dbReference>
<name>A0A855X000_9BACT</name>
<dbReference type="EMBL" id="PQAP01000106">
    <property type="protein sequence ID" value="PWB71681.1"/>
    <property type="molecule type" value="Genomic_DNA"/>
</dbReference>
<dbReference type="GO" id="GO:0003904">
    <property type="term" value="F:deoxyribodipyrimidine photo-lyase activity"/>
    <property type="evidence" value="ECO:0007669"/>
    <property type="project" value="TreeGrafter"/>
</dbReference>
<dbReference type="Pfam" id="PF00875">
    <property type="entry name" value="DNA_photolyase"/>
    <property type="match status" value="1"/>
</dbReference>
<dbReference type="Gene3D" id="3.40.50.620">
    <property type="entry name" value="HUPs"/>
    <property type="match status" value="1"/>
</dbReference>
<feature type="non-terminal residue" evidence="2">
    <location>
        <position position="80"/>
    </location>
</feature>
<dbReference type="PANTHER" id="PTHR11455">
    <property type="entry name" value="CRYPTOCHROME"/>
    <property type="match status" value="1"/>
</dbReference>
<dbReference type="Proteomes" id="UP000250918">
    <property type="component" value="Unassembled WGS sequence"/>
</dbReference>
<reference evidence="2 3" key="1">
    <citation type="journal article" date="2018" name="ISME J.">
        <title>A methanotrophic archaeon couples anaerobic oxidation of methane to Fe(III) reduction.</title>
        <authorList>
            <person name="Cai C."/>
            <person name="Leu A.O."/>
            <person name="Xie G.J."/>
            <person name="Guo J."/>
            <person name="Feng Y."/>
            <person name="Zhao J.X."/>
            <person name="Tyson G.W."/>
            <person name="Yuan Z."/>
            <person name="Hu S."/>
        </authorList>
    </citation>
    <scope>NUCLEOTIDE SEQUENCE [LARGE SCALE GENOMIC DNA]</scope>
    <source>
        <strain evidence="2">FeB_12</strain>
    </source>
</reference>
<dbReference type="GO" id="GO:0003677">
    <property type="term" value="F:DNA binding"/>
    <property type="evidence" value="ECO:0007669"/>
    <property type="project" value="TreeGrafter"/>
</dbReference>
<dbReference type="AlphaFoldDB" id="A0A855X000"/>
<dbReference type="InterPro" id="IPR002081">
    <property type="entry name" value="Cryptochrome/DNA_photolyase_1"/>
</dbReference>
<evidence type="ECO:0000313" key="2">
    <source>
        <dbReference type="EMBL" id="PWB71681.1"/>
    </source>
</evidence>
<evidence type="ECO:0000313" key="3">
    <source>
        <dbReference type="Proteomes" id="UP000250918"/>
    </source>
</evidence>
<dbReference type="PROSITE" id="PS51645">
    <property type="entry name" value="PHR_CRY_ALPHA_BETA"/>
    <property type="match status" value="1"/>
</dbReference>
<comment type="caution">
    <text evidence="2">The sequence shown here is derived from an EMBL/GenBank/DDBJ whole genome shotgun (WGS) entry which is preliminary data.</text>
</comment>